<gene>
    <name evidence="1" type="ORF">FDK13_30360</name>
</gene>
<dbReference type="OrthoDB" id="1495927at2"/>
<evidence type="ECO:0000313" key="2">
    <source>
        <dbReference type="Proteomes" id="UP000304900"/>
    </source>
</evidence>
<sequence length="253" mass="27680">MSKLFKSGFYLMVLLSSAISCKEDEKSSSLSIPTEKVVNVNGDLTISEIKDSQLASDLKKIYNGYVEEVAFTNSEELNLNGLDFESVLKTKIKDLDAVSYSVSYKKDGNNLDNDYAFIVYKSSQGYFNPTIVKTTRGEVQYVNLNSLVKVSYNINKISKPEIVDMGLKAGPSASSLRTDGCGQAVINCMTDAYSNHGWISVYAWVQSAYIPATAAALAAACAARVCLILVTPENSPMGPLNKEDFTLNYTPYN</sequence>
<accession>A0A4U6CUU9</accession>
<dbReference type="PROSITE" id="PS51257">
    <property type="entry name" value="PROKAR_LIPOPROTEIN"/>
    <property type="match status" value="1"/>
</dbReference>
<reference evidence="1 2" key="1">
    <citation type="submission" date="2019-05" db="EMBL/GenBank/DDBJ databases">
        <title>Dyadobacter AR-3-8 sp. nov., isolated from arctic soil.</title>
        <authorList>
            <person name="Chaudhary D.K."/>
        </authorList>
    </citation>
    <scope>NUCLEOTIDE SEQUENCE [LARGE SCALE GENOMIC DNA]</scope>
    <source>
        <strain evidence="1 2">AR-3-8</strain>
    </source>
</reference>
<evidence type="ECO:0000313" key="1">
    <source>
        <dbReference type="EMBL" id="TKT87351.1"/>
    </source>
</evidence>
<dbReference type="AlphaFoldDB" id="A0A4U6CUU9"/>
<name>A0A4U6CUU9_9BACT</name>
<dbReference type="EMBL" id="SZVO01000020">
    <property type="protein sequence ID" value="TKT87351.1"/>
    <property type="molecule type" value="Genomic_DNA"/>
</dbReference>
<organism evidence="1 2">
    <name type="scientific">Dyadobacter frigoris</name>
    <dbReference type="NCBI Taxonomy" id="2576211"/>
    <lineage>
        <taxon>Bacteria</taxon>
        <taxon>Pseudomonadati</taxon>
        <taxon>Bacteroidota</taxon>
        <taxon>Cytophagia</taxon>
        <taxon>Cytophagales</taxon>
        <taxon>Spirosomataceae</taxon>
        <taxon>Dyadobacter</taxon>
    </lineage>
</organism>
<comment type="caution">
    <text evidence="1">The sequence shown here is derived from an EMBL/GenBank/DDBJ whole genome shotgun (WGS) entry which is preliminary data.</text>
</comment>
<dbReference type="RefSeq" id="WP_137343780.1">
    <property type="nucleotide sequence ID" value="NZ_BSQH01000016.1"/>
</dbReference>
<proteinExistence type="predicted"/>
<protein>
    <recommendedName>
        <fullName evidence="3">Lipoprotein</fullName>
    </recommendedName>
</protein>
<keyword evidence="2" id="KW-1185">Reference proteome</keyword>
<evidence type="ECO:0008006" key="3">
    <source>
        <dbReference type="Google" id="ProtNLM"/>
    </source>
</evidence>
<dbReference type="Proteomes" id="UP000304900">
    <property type="component" value="Unassembled WGS sequence"/>
</dbReference>